<proteinExistence type="predicted"/>
<dbReference type="WBParaSite" id="PEQ_0001008801-mRNA-1">
    <property type="protein sequence ID" value="PEQ_0001008801-mRNA-1"/>
    <property type="gene ID" value="PEQ_0001008801"/>
</dbReference>
<organism evidence="1 2">
    <name type="scientific">Parascaris equorum</name>
    <name type="common">Equine roundworm</name>
    <dbReference type="NCBI Taxonomy" id="6256"/>
    <lineage>
        <taxon>Eukaryota</taxon>
        <taxon>Metazoa</taxon>
        <taxon>Ecdysozoa</taxon>
        <taxon>Nematoda</taxon>
        <taxon>Chromadorea</taxon>
        <taxon>Rhabditida</taxon>
        <taxon>Spirurina</taxon>
        <taxon>Ascaridomorpha</taxon>
        <taxon>Ascaridoidea</taxon>
        <taxon>Ascarididae</taxon>
        <taxon>Parascaris</taxon>
    </lineage>
</organism>
<evidence type="ECO:0000313" key="1">
    <source>
        <dbReference type="Proteomes" id="UP000887564"/>
    </source>
</evidence>
<dbReference type="InterPro" id="IPR036181">
    <property type="entry name" value="MIT_dom_sf"/>
</dbReference>
<evidence type="ECO:0000313" key="2">
    <source>
        <dbReference type="WBParaSite" id="PEQ_0001008801-mRNA-1"/>
    </source>
</evidence>
<dbReference type="Proteomes" id="UP000887564">
    <property type="component" value="Unplaced"/>
</dbReference>
<keyword evidence="1" id="KW-1185">Reference proteome</keyword>
<dbReference type="Gene3D" id="1.20.58.80">
    <property type="entry name" value="Phosphotransferase system, lactose/cellobiose-type IIA subunit"/>
    <property type="match status" value="1"/>
</dbReference>
<dbReference type="AlphaFoldDB" id="A0A914RUT1"/>
<sequence length="40" mass="4773">MYSTSINSDKQKETIRQRCTSYLDRAEKVKEFLKVTITFI</sequence>
<protein>
    <submittedName>
        <fullName evidence="2">Uncharacterized protein</fullName>
    </submittedName>
</protein>
<dbReference type="SUPFAM" id="SSF116846">
    <property type="entry name" value="MIT domain"/>
    <property type="match status" value="1"/>
</dbReference>
<accession>A0A914RUT1</accession>
<reference evidence="2" key="1">
    <citation type="submission" date="2022-11" db="UniProtKB">
        <authorList>
            <consortium name="WormBaseParasite"/>
        </authorList>
    </citation>
    <scope>IDENTIFICATION</scope>
</reference>
<name>A0A914RUT1_PAREQ</name>